<name>A0A9E8ZKD6_9CYAN</name>
<protein>
    <submittedName>
        <fullName evidence="1">Uncharacterized protein</fullName>
    </submittedName>
</protein>
<dbReference type="RefSeq" id="WP_268609948.1">
    <property type="nucleotide sequence ID" value="NZ_CP113797.1"/>
</dbReference>
<proteinExistence type="predicted"/>
<organism evidence="1 2">
    <name type="scientific">Thermocoleostomius sinensis A174</name>
    <dbReference type="NCBI Taxonomy" id="2016057"/>
    <lineage>
        <taxon>Bacteria</taxon>
        <taxon>Bacillati</taxon>
        <taxon>Cyanobacteriota</taxon>
        <taxon>Cyanophyceae</taxon>
        <taxon>Oculatellales</taxon>
        <taxon>Oculatellaceae</taxon>
        <taxon>Thermocoleostomius</taxon>
    </lineage>
</organism>
<gene>
    <name evidence="1" type="ORF">OXH18_23500</name>
</gene>
<reference evidence="1" key="1">
    <citation type="submission" date="2022-12" db="EMBL/GenBank/DDBJ databases">
        <title>Polyphasic identification of a Novel Hot-Spring Cyanobacterium Ocullathermofonsia sinensis gen nov. sp. nov. and Genomic Insights on its Adaptations to the Thermal Habitat.</title>
        <authorList>
            <person name="Daroch M."/>
            <person name="Tang J."/>
            <person name="Jiang Y."/>
        </authorList>
    </citation>
    <scope>NUCLEOTIDE SEQUENCE</scope>
    <source>
        <strain evidence="1">PKUAC-SCTA174</strain>
    </source>
</reference>
<dbReference type="Proteomes" id="UP001163152">
    <property type="component" value="Chromosome"/>
</dbReference>
<dbReference type="AlphaFoldDB" id="A0A9E8ZKD6"/>
<sequence length="85" mass="9252">MTSALPSIAVASTGRSLGSRQLGGILAVRSPHPLKNQTQRAIGRLHQKQSQYNEVKFNPLQGKLRAAIDQVAEEQQIAYAFPALK</sequence>
<dbReference type="EMBL" id="CP113797">
    <property type="protein sequence ID" value="WAL60101.1"/>
    <property type="molecule type" value="Genomic_DNA"/>
</dbReference>
<accession>A0A9E8ZKD6</accession>
<evidence type="ECO:0000313" key="1">
    <source>
        <dbReference type="EMBL" id="WAL60101.1"/>
    </source>
</evidence>
<dbReference type="KEGG" id="tsin:OXH18_23500"/>
<keyword evidence="2" id="KW-1185">Reference proteome</keyword>
<evidence type="ECO:0000313" key="2">
    <source>
        <dbReference type="Proteomes" id="UP001163152"/>
    </source>
</evidence>